<dbReference type="PANTHER" id="PTHR32093:SF131">
    <property type="entry name" value="LEUCINE-RICH REPEAT-CONTAINING N-TERMINAL PLANT-TYPE DOMAIN-CONTAINING PROTEIN"/>
    <property type="match status" value="1"/>
</dbReference>
<dbReference type="Proteomes" id="UP000516437">
    <property type="component" value="Chromosome 8"/>
</dbReference>
<keyword evidence="4 6" id="KW-0732">Signal</keyword>
<keyword evidence="3" id="KW-0433">Leucine-rich repeat</keyword>
<evidence type="ECO:0000256" key="5">
    <source>
        <dbReference type="ARBA" id="ARBA00022737"/>
    </source>
</evidence>
<evidence type="ECO:0000313" key="7">
    <source>
        <dbReference type="EMBL" id="KAB1202540.1"/>
    </source>
</evidence>
<evidence type="ECO:0000256" key="1">
    <source>
        <dbReference type="ARBA" id="ARBA00004613"/>
    </source>
</evidence>
<keyword evidence="2" id="KW-0964">Secreted</keyword>
<evidence type="ECO:0000256" key="6">
    <source>
        <dbReference type="SAM" id="SignalP"/>
    </source>
</evidence>
<feature type="chain" id="PRO_5025521918" evidence="6">
    <location>
        <begin position="40"/>
        <end position="139"/>
    </location>
</feature>
<evidence type="ECO:0000256" key="2">
    <source>
        <dbReference type="ARBA" id="ARBA00022525"/>
    </source>
</evidence>
<comment type="caution">
    <text evidence="7">The sequence shown here is derived from an EMBL/GenBank/DDBJ whole genome shotgun (WGS) entry which is preliminary data.</text>
</comment>
<dbReference type="PANTHER" id="PTHR32093">
    <property type="entry name" value="LEUCINE-RICH REPEAT EXTENSIN-LIKE PROTEIN 3-RELATED"/>
    <property type="match status" value="1"/>
</dbReference>
<dbReference type="GO" id="GO:0005576">
    <property type="term" value="C:extracellular region"/>
    <property type="evidence" value="ECO:0007669"/>
    <property type="project" value="UniProtKB-SubCell"/>
</dbReference>
<evidence type="ECO:0000313" key="8">
    <source>
        <dbReference type="Proteomes" id="UP000516437"/>
    </source>
</evidence>
<evidence type="ECO:0000256" key="4">
    <source>
        <dbReference type="ARBA" id="ARBA00022729"/>
    </source>
</evidence>
<dbReference type="InterPro" id="IPR051582">
    <property type="entry name" value="LRR_extensin-like_regulator"/>
</dbReference>
<sequence>MLTVYSPVHRGRVRHISFSASFLLSAFLLRLCLNSEVAARYPVTGSPPPPSPPRPSPISPRIMKVYTVIQAFKNQIFYDPLNITGTWDEKVKDVCKYKGFSWAKVPDFKQQALAGVDFNGYGLPDIRTEAYLSLASLKS</sequence>
<keyword evidence="8" id="KW-1185">Reference proteome</keyword>
<reference evidence="7 8" key="1">
    <citation type="journal article" date="2019" name="Plant Biotechnol. J.">
        <title>The red bayberry genome and genetic basis of sex determination.</title>
        <authorList>
            <person name="Jia H.M."/>
            <person name="Jia H.J."/>
            <person name="Cai Q.L."/>
            <person name="Wang Y."/>
            <person name="Zhao H.B."/>
            <person name="Yang W.F."/>
            <person name="Wang G.Y."/>
            <person name="Li Y.H."/>
            <person name="Zhan D.L."/>
            <person name="Shen Y.T."/>
            <person name="Niu Q.F."/>
            <person name="Chang L."/>
            <person name="Qiu J."/>
            <person name="Zhao L."/>
            <person name="Xie H.B."/>
            <person name="Fu W.Y."/>
            <person name="Jin J."/>
            <person name="Li X.W."/>
            <person name="Jiao Y."/>
            <person name="Zhou C.C."/>
            <person name="Tu T."/>
            <person name="Chai C.Y."/>
            <person name="Gao J.L."/>
            <person name="Fan L.J."/>
            <person name="van de Weg E."/>
            <person name="Wang J.Y."/>
            <person name="Gao Z.S."/>
        </authorList>
    </citation>
    <scope>NUCLEOTIDE SEQUENCE [LARGE SCALE GENOMIC DNA]</scope>
    <source>
        <tissue evidence="7">Leaves</tissue>
    </source>
</reference>
<accession>A0A6A1UU11</accession>
<dbReference type="EMBL" id="RXIC02000026">
    <property type="protein sequence ID" value="KAB1202540.1"/>
    <property type="molecule type" value="Genomic_DNA"/>
</dbReference>
<name>A0A6A1UU11_9ROSI</name>
<dbReference type="AlphaFoldDB" id="A0A6A1UU11"/>
<gene>
    <name evidence="7" type="ORF">CJ030_MR8G028966</name>
</gene>
<evidence type="ECO:0000256" key="3">
    <source>
        <dbReference type="ARBA" id="ARBA00022614"/>
    </source>
</evidence>
<organism evidence="7 8">
    <name type="scientific">Morella rubra</name>
    <name type="common">Chinese bayberry</name>
    <dbReference type="NCBI Taxonomy" id="262757"/>
    <lineage>
        <taxon>Eukaryota</taxon>
        <taxon>Viridiplantae</taxon>
        <taxon>Streptophyta</taxon>
        <taxon>Embryophyta</taxon>
        <taxon>Tracheophyta</taxon>
        <taxon>Spermatophyta</taxon>
        <taxon>Magnoliopsida</taxon>
        <taxon>eudicotyledons</taxon>
        <taxon>Gunneridae</taxon>
        <taxon>Pentapetalae</taxon>
        <taxon>rosids</taxon>
        <taxon>fabids</taxon>
        <taxon>Fagales</taxon>
        <taxon>Myricaceae</taxon>
        <taxon>Morella</taxon>
    </lineage>
</organism>
<comment type="subcellular location">
    <subcellularLocation>
        <location evidence="1">Secreted</location>
    </subcellularLocation>
</comment>
<proteinExistence type="predicted"/>
<keyword evidence="5" id="KW-0677">Repeat</keyword>
<protein>
    <submittedName>
        <fullName evidence="7">Uncharacterized protein</fullName>
    </submittedName>
</protein>
<feature type="signal peptide" evidence="6">
    <location>
        <begin position="1"/>
        <end position="39"/>
    </location>
</feature>